<dbReference type="InterPro" id="IPR001789">
    <property type="entry name" value="Sig_transdc_resp-reg_receiver"/>
</dbReference>
<dbReference type="SUPFAM" id="SSF46894">
    <property type="entry name" value="C-terminal effector domain of the bipartite response regulators"/>
    <property type="match status" value="1"/>
</dbReference>
<evidence type="ECO:0000259" key="6">
    <source>
        <dbReference type="PROSITE" id="PS50043"/>
    </source>
</evidence>
<dbReference type="InterPro" id="IPR011006">
    <property type="entry name" value="CheY-like_superfamily"/>
</dbReference>
<evidence type="ECO:0000313" key="8">
    <source>
        <dbReference type="EMBL" id="MFC4467032.1"/>
    </source>
</evidence>
<dbReference type="PROSITE" id="PS00622">
    <property type="entry name" value="HTH_LUXR_1"/>
    <property type="match status" value="1"/>
</dbReference>
<dbReference type="InterPro" id="IPR058245">
    <property type="entry name" value="NreC/VraR/RcsB-like_REC"/>
</dbReference>
<evidence type="ECO:0000256" key="2">
    <source>
        <dbReference type="ARBA" id="ARBA00023015"/>
    </source>
</evidence>
<accession>A0ABV8YP66</accession>
<dbReference type="EMBL" id="JBHSFG010000036">
    <property type="protein sequence ID" value="MFC4467032.1"/>
    <property type="molecule type" value="Genomic_DNA"/>
</dbReference>
<dbReference type="RefSeq" id="WP_386344032.1">
    <property type="nucleotide sequence ID" value="NZ_JBHSFG010000036.1"/>
</dbReference>
<comment type="caution">
    <text evidence="8">The sequence shown here is derived from an EMBL/GenBank/DDBJ whole genome shotgun (WGS) entry which is preliminary data.</text>
</comment>
<keyword evidence="4" id="KW-0804">Transcription</keyword>
<dbReference type="PROSITE" id="PS50110">
    <property type="entry name" value="RESPONSE_REGULATORY"/>
    <property type="match status" value="1"/>
</dbReference>
<dbReference type="PANTHER" id="PTHR43214">
    <property type="entry name" value="TWO-COMPONENT RESPONSE REGULATOR"/>
    <property type="match status" value="1"/>
</dbReference>
<evidence type="ECO:0000256" key="3">
    <source>
        <dbReference type="ARBA" id="ARBA00023125"/>
    </source>
</evidence>
<gene>
    <name evidence="8" type="ORF">ACFPH6_21325</name>
</gene>
<name>A0ABV8YP66_9ACTN</name>
<dbReference type="SUPFAM" id="SSF52172">
    <property type="entry name" value="CheY-like"/>
    <property type="match status" value="1"/>
</dbReference>
<dbReference type="CDD" id="cd17535">
    <property type="entry name" value="REC_NarL-like"/>
    <property type="match status" value="1"/>
</dbReference>
<dbReference type="PROSITE" id="PS50043">
    <property type="entry name" value="HTH_LUXR_2"/>
    <property type="match status" value="1"/>
</dbReference>
<reference evidence="9" key="1">
    <citation type="journal article" date="2019" name="Int. J. Syst. Evol. Microbiol.">
        <title>The Global Catalogue of Microorganisms (GCM) 10K type strain sequencing project: providing services to taxonomists for standard genome sequencing and annotation.</title>
        <authorList>
            <consortium name="The Broad Institute Genomics Platform"/>
            <consortium name="The Broad Institute Genome Sequencing Center for Infectious Disease"/>
            <person name="Wu L."/>
            <person name="Ma J."/>
        </authorList>
    </citation>
    <scope>NUCLEOTIDE SEQUENCE [LARGE SCALE GENOMIC DNA]</scope>
    <source>
        <strain evidence="9">DT43</strain>
    </source>
</reference>
<keyword evidence="2" id="KW-0805">Transcription regulation</keyword>
<dbReference type="Pfam" id="PF00196">
    <property type="entry name" value="GerE"/>
    <property type="match status" value="1"/>
</dbReference>
<dbReference type="InterPro" id="IPR000792">
    <property type="entry name" value="Tscrpt_reg_LuxR_C"/>
</dbReference>
<dbReference type="Proteomes" id="UP001596012">
    <property type="component" value="Unassembled WGS sequence"/>
</dbReference>
<dbReference type="Gene3D" id="3.40.50.2300">
    <property type="match status" value="1"/>
</dbReference>
<evidence type="ECO:0000256" key="5">
    <source>
        <dbReference type="PROSITE-ProRule" id="PRU00169"/>
    </source>
</evidence>
<evidence type="ECO:0000259" key="7">
    <source>
        <dbReference type="PROSITE" id="PS50110"/>
    </source>
</evidence>
<sequence length="233" mass="25134">MTIRVLLADDQALLVGTFQVLIDATDDLEVVGIAANGAQAVELTRATAPDVVVMDIRMPGKDGLVTAAEITQDHQLNNTRILILTTFETDDYVARALRAGVSGFLGKGVGPAEFLSAIRTVAAGDMVLSPLATHAVVSRYLASPVRQAATPHELETLTPREREVLRCAAEGLTNDEIAERLHVSPLTVRTFVQRIMYKLGAHHRAQLVAIAYQTGFVRIHQPPQPSTGPKNSK</sequence>
<dbReference type="SMART" id="SM00448">
    <property type="entry name" value="REC"/>
    <property type="match status" value="1"/>
</dbReference>
<dbReference type="PRINTS" id="PR00038">
    <property type="entry name" value="HTHLUXR"/>
</dbReference>
<dbReference type="CDD" id="cd06170">
    <property type="entry name" value="LuxR_C_like"/>
    <property type="match status" value="1"/>
</dbReference>
<feature type="modified residue" description="4-aspartylphosphate" evidence="5">
    <location>
        <position position="55"/>
    </location>
</feature>
<protein>
    <submittedName>
        <fullName evidence="8">Response regulator</fullName>
    </submittedName>
</protein>
<dbReference type="InterPro" id="IPR039420">
    <property type="entry name" value="WalR-like"/>
</dbReference>
<feature type="domain" description="HTH luxR-type" evidence="6">
    <location>
        <begin position="150"/>
        <end position="215"/>
    </location>
</feature>
<dbReference type="InterPro" id="IPR016032">
    <property type="entry name" value="Sig_transdc_resp-reg_C-effctor"/>
</dbReference>
<dbReference type="Pfam" id="PF00072">
    <property type="entry name" value="Response_reg"/>
    <property type="match status" value="1"/>
</dbReference>
<dbReference type="PANTHER" id="PTHR43214:SF24">
    <property type="entry name" value="TRANSCRIPTIONAL REGULATORY PROTEIN NARL-RELATED"/>
    <property type="match status" value="1"/>
</dbReference>
<keyword evidence="3" id="KW-0238">DNA-binding</keyword>
<organism evidence="8 9">
    <name type="scientific">Streptomyces xiangluensis</name>
    <dbReference type="NCBI Taxonomy" id="2665720"/>
    <lineage>
        <taxon>Bacteria</taxon>
        <taxon>Bacillati</taxon>
        <taxon>Actinomycetota</taxon>
        <taxon>Actinomycetes</taxon>
        <taxon>Kitasatosporales</taxon>
        <taxon>Streptomycetaceae</taxon>
        <taxon>Streptomyces</taxon>
    </lineage>
</organism>
<evidence type="ECO:0000256" key="4">
    <source>
        <dbReference type="ARBA" id="ARBA00023163"/>
    </source>
</evidence>
<keyword evidence="9" id="KW-1185">Reference proteome</keyword>
<proteinExistence type="predicted"/>
<feature type="domain" description="Response regulatory" evidence="7">
    <location>
        <begin position="4"/>
        <end position="122"/>
    </location>
</feature>
<evidence type="ECO:0000256" key="1">
    <source>
        <dbReference type="ARBA" id="ARBA00022553"/>
    </source>
</evidence>
<keyword evidence="1 5" id="KW-0597">Phosphoprotein</keyword>
<dbReference type="SMART" id="SM00421">
    <property type="entry name" value="HTH_LUXR"/>
    <property type="match status" value="1"/>
</dbReference>
<evidence type="ECO:0000313" key="9">
    <source>
        <dbReference type="Proteomes" id="UP001596012"/>
    </source>
</evidence>